<evidence type="ECO:0000256" key="7">
    <source>
        <dbReference type="ARBA" id="ARBA00022840"/>
    </source>
</evidence>
<gene>
    <name evidence="12" type="ORF">SAMN05216233_10692</name>
</gene>
<feature type="region of interest" description="Disordered" evidence="9">
    <location>
        <begin position="1"/>
        <end position="25"/>
    </location>
</feature>
<evidence type="ECO:0000256" key="8">
    <source>
        <dbReference type="ARBA" id="ARBA00023012"/>
    </source>
</evidence>
<dbReference type="Pfam" id="PF02518">
    <property type="entry name" value="HATPase_c"/>
    <property type="match status" value="1"/>
</dbReference>
<dbReference type="PANTHER" id="PTHR43065">
    <property type="entry name" value="SENSOR HISTIDINE KINASE"/>
    <property type="match status" value="1"/>
</dbReference>
<keyword evidence="7" id="KW-0067">ATP-binding</keyword>
<keyword evidence="8" id="KW-0902">Two-component regulatory system</keyword>
<accession>A0A1G5EMF8</accession>
<evidence type="ECO:0000256" key="3">
    <source>
        <dbReference type="ARBA" id="ARBA00022553"/>
    </source>
</evidence>
<keyword evidence="3" id="KW-0597">Phosphoprotein</keyword>
<comment type="catalytic activity">
    <reaction evidence="1">
        <text>ATP + protein L-histidine = ADP + protein N-phospho-L-histidine.</text>
        <dbReference type="EC" id="2.7.13.3"/>
    </reaction>
</comment>
<evidence type="ECO:0000259" key="11">
    <source>
        <dbReference type="PROSITE" id="PS50109"/>
    </source>
</evidence>
<keyword evidence="5" id="KW-0547">Nucleotide-binding</keyword>
<dbReference type="InterPro" id="IPR003594">
    <property type="entry name" value="HATPase_dom"/>
</dbReference>
<dbReference type="InterPro" id="IPR005467">
    <property type="entry name" value="His_kinase_dom"/>
</dbReference>
<evidence type="ECO:0000256" key="4">
    <source>
        <dbReference type="ARBA" id="ARBA00022679"/>
    </source>
</evidence>
<dbReference type="EC" id="2.7.13.3" evidence="2"/>
<evidence type="ECO:0000313" key="12">
    <source>
        <dbReference type="EMBL" id="SCY27860.1"/>
    </source>
</evidence>
<dbReference type="Proteomes" id="UP000198870">
    <property type="component" value="Unassembled WGS sequence"/>
</dbReference>
<dbReference type="PRINTS" id="PR00344">
    <property type="entry name" value="BCTRLSENSOR"/>
</dbReference>
<dbReference type="PANTHER" id="PTHR43065:SF10">
    <property type="entry name" value="PEROXIDE STRESS-ACTIVATED HISTIDINE KINASE MAK3"/>
    <property type="match status" value="1"/>
</dbReference>
<dbReference type="GO" id="GO:0005524">
    <property type="term" value="F:ATP binding"/>
    <property type="evidence" value="ECO:0007669"/>
    <property type="project" value="UniProtKB-KW"/>
</dbReference>
<dbReference type="SMART" id="SM00388">
    <property type="entry name" value="HisKA"/>
    <property type="match status" value="1"/>
</dbReference>
<dbReference type="OrthoDB" id="9773941at2"/>
<protein>
    <recommendedName>
        <fullName evidence="2">histidine kinase</fullName>
        <ecNumber evidence="2">2.7.13.3</ecNumber>
    </recommendedName>
</protein>
<dbReference type="PROSITE" id="PS50109">
    <property type="entry name" value="HIS_KIN"/>
    <property type="match status" value="1"/>
</dbReference>
<dbReference type="Gene3D" id="1.10.287.130">
    <property type="match status" value="1"/>
</dbReference>
<dbReference type="AlphaFoldDB" id="A0A1G5EMF8"/>
<dbReference type="Gene3D" id="3.30.565.10">
    <property type="entry name" value="Histidine kinase-like ATPase, C-terminal domain"/>
    <property type="match status" value="1"/>
</dbReference>
<dbReference type="RefSeq" id="WP_092210530.1">
    <property type="nucleotide sequence ID" value="NZ_FMUX01000006.1"/>
</dbReference>
<evidence type="ECO:0000256" key="5">
    <source>
        <dbReference type="ARBA" id="ARBA00022741"/>
    </source>
</evidence>
<dbReference type="SUPFAM" id="SSF47384">
    <property type="entry name" value="Homodimeric domain of signal transducing histidine kinase"/>
    <property type="match status" value="1"/>
</dbReference>
<feature type="transmembrane region" description="Helical" evidence="10">
    <location>
        <begin position="35"/>
        <end position="56"/>
    </location>
</feature>
<dbReference type="CDD" id="cd00082">
    <property type="entry name" value="HisKA"/>
    <property type="match status" value="1"/>
</dbReference>
<keyword evidence="10" id="KW-0812">Transmembrane</keyword>
<dbReference type="Pfam" id="PF25323">
    <property type="entry name" value="6TM_PilS"/>
    <property type="match status" value="1"/>
</dbReference>
<organism evidence="12 13">
    <name type="scientific">Desulfoluna spongiiphila</name>
    <dbReference type="NCBI Taxonomy" id="419481"/>
    <lineage>
        <taxon>Bacteria</taxon>
        <taxon>Pseudomonadati</taxon>
        <taxon>Thermodesulfobacteriota</taxon>
        <taxon>Desulfobacteria</taxon>
        <taxon>Desulfobacterales</taxon>
        <taxon>Desulfolunaceae</taxon>
        <taxon>Desulfoluna</taxon>
    </lineage>
</organism>
<dbReference type="InterPro" id="IPR036097">
    <property type="entry name" value="HisK_dim/P_sf"/>
</dbReference>
<evidence type="ECO:0000256" key="9">
    <source>
        <dbReference type="SAM" id="MobiDB-lite"/>
    </source>
</evidence>
<evidence type="ECO:0000256" key="2">
    <source>
        <dbReference type="ARBA" id="ARBA00012438"/>
    </source>
</evidence>
<name>A0A1G5EMF8_9BACT</name>
<dbReference type="SUPFAM" id="SSF55874">
    <property type="entry name" value="ATPase domain of HSP90 chaperone/DNA topoisomerase II/histidine kinase"/>
    <property type="match status" value="1"/>
</dbReference>
<feature type="transmembrane region" description="Helical" evidence="10">
    <location>
        <begin position="68"/>
        <end position="86"/>
    </location>
</feature>
<evidence type="ECO:0000256" key="10">
    <source>
        <dbReference type="SAM" id="Phobius"/>
    </source>
</evidence>
<dbReference type="InterPro" id="IPR036890">
    <property type="entry name" value="HATPase_C_sf"/>
</dbReference>
<dbReference type="InterPro" id="IPR004358">
    <property type="entry name" value="Sig_transdc_His_kin-like_C"/>
</dbReference>
<dbReference type="STRING" id="419481.SAMN05216233_10692"/>
<dbReference type="SMART" id="SM00387">
    <property type="entry name" value="HATPase_c"/>
    <property type="match status" value="1"/>
</dbReference>
<proteinExistence type="predicted"/>
<feature type="transmembrane region" description="Helical" evidence="10">
    <location>
        <begin position="187"/>
        <end position="209"/>
    </location>
</feature>
<evidence type="ECO:0000313" key="13">
    <source>
        <dbReference type="Proteomes" id="UP000198870"/>
    </source>
</evidence>
<reference evidence="12 13" key="1">
    <citation type="submission" date="2016-10" db="EMBL/GenBank/DDBJ databases">
        <authorList>
            <person name="de Groot N.N."/>
        </authorList>
    </citation>
    <scope>NUCLEOTIDE SEQUENCE [LARGE SCALE GENOMIC DNA]</scope>
    <source>
        <strain evidence="12 13">AA1</strain>
    </source>
</reference>
<dbReference type="Pfam" id="PF00512">
    <property type="entry name" value="HisKA"/>
    <property type="match status" value="1"/>
</dbReference>
<dbReference type="InterPro" id="IPR003661">
    <property type="entry name" value="HisK_dim/P_dom"/>
</dbReference>
<feature type="domain" description="Histidine kinase" evidence="11">
    <location>
        <begin position="241"/>
        <end position="449"/>
    </location>
</feature>
<keyword evidence="10" id="KW-0472">Membrane</keyword>
<keyword evidence="6 12" id="KW-0418">Kinase</keyword>
<evidence type="ECO:0000256" key="1">
    <source>
        <dbReference type="ARBA" id="ARBA00000085"/>
    </source>
</evidence>
<dbReference type="GO" id="GO:0000155">
    <property type="term" value="F:phosphorelay sensor kinase activity"/>
    <property type="evidence" value="ECO:0007669"/>
    <property type="project" value="InterPro"/>
</dbReference>
<keyword evidence="4" id="KW-0808">Transferase</keyword>
<keyword evidence="10" id="KW-1133">Transmembrane helix</keyword>
<keyword evidence="13" id="KW-1185">Reference proteome</keyword>
<feature type="transmembrane region" description="Helical" evidence="10">
    <location>
        <begin position="147"/>
        <end position="167"/>
    </location>
</feature>
<dbReference type="EMBL" id="FMUX01000006">
    <property type="protein sequence ID" value="SCY27860.1"/>
    <property type="molecule type" value="Genomic_DNA"/>
</dbReference>
<sequence>MSRQPVGGNVGVGGKPPEPKGQSVRAGGAEFVRKLRWLMLSRSLFAMLTLGATLVYRAGEHLSFFVEPLTSLYVVAGFVFLVNLLYLGAFRWFKHEEAFGGVQVFGDVLVVSAIAYLTGLLYSPFLFLYPIVIICGTIILGRVGGYLTAGIACIAFGALVDFQYYGFITPPGFEFSPFAEELTGQVVFYRTSVLFLACLVTCLVSGYIAEQEVRARADLAVMEEQVKRVEKMAVIGEMAAGLAHEIKNPLASLSGSIQMLKGETGWEPHHEKLMGIAVRETARLSGLVTEFLLFARPGAGSPVPILVSSVVEETVALLEQDSRHGHHVGVEVLVVEGLTVCMDLGHLRQVLLNLLINATEAVSDGGSVIVSGYRENRKCVVLSVKDDGAGIDAEIAKHIFDPFFTTKKEGTGLGLSIVHRLLDECGGGIRVMSRPGEGAEFTLSLPSGSGSLLSRQLPDRC</sequence>
<evidence type="ECO:0000256" key="6">
    <source>
        <dbReference type="ARBA" id="ARBA00022777"/>
    </source>
</evidence>